<dbReference type="Proteomes" id="UP000828390">
    <property type="component" value="Unassembled WGS sequence"/>
</dbReference>
<evidence type="ECO:0000313" key="1">
    <source>
        <dbReference type="EMBL" id="KAH3816388.1"/>
    </source>
</evidence>
<dbReference type="AlphaFoldDB" id="A0A9D4GJ77"/>
<comment type="caution">
    <text evidence="1">The sequence shown here is derived from an EMBL/GenBank/DDBJ whole genome shotgun (WGS) entry which is preliminary data.</text>
</comment>
<protein>
    <submittedName>
        <fullName evidence="1">Uncharacterized protein</fullName>
    </submittedName>
</protein>
<accession>A0A9D4GJ77</accession>
<reference evidence="1" key="1">
    <citation type="journal article" date="2019" name="bioRxiv">
        <title>The Genome of the Zebra Mussel, Dreissena polymorpha: A Resource for Invasive Species Research.</title>
        <authorList>
            <person name="McCartney M.A."/>
            <person name="Auch B."/>
            <person name="Kono T."/>
            <person name="Mallez S."/>
            <person name="Zhang Y."/>
            <person name="Obille A."/>
            <person name="Becker A."/>
            <person name="Abrahante J.E."/>
            <person name="Garbe J."/>
            <person name="Badalamenti J.P."/>
            <person name="Herman A."/>
            <person name="Mangelson H."/>
            <person name="Liachko I."/>
            <person name="Sullivan S."/>
            <person name="Sone E.D."/>
            <person name="Koren S."/>
            <person name="Silverstein K.A.T."/>
            <person name="Beckman K.B."/>
            <person name="Gohl D.M."/>
        </authorList>
    </citation>
    <scope>NUCLEOTIDE SEQUENCE</scope>
    <source>
        <strain evidence="1">Duluth1</strain>
        <tissue evidence="1">Whole animal</tissue>
    </source>
</reference>
<gene>
    <name evidence="1" type="ORF">DPMN_117904</name>
</gene>
<sequence>MISIPSFTIQVQSPSSALTTPLAATRSTSRTWNCTVARTWRSTEPKIPYRRSSCMETTPAICISDRDRSLF</sequence>
<keyword evidence="2" id="KW-1185">Reference proteome</keyword>
<reference evidence="1" key="2">
    <citation type="submission" date="2020-11" db="EMBL/GenBank/DDBJ databases">
        <authorList>
            <person name="McCartney M.A."/>
            <person name="Auch B."/>
            <person name="Kono T."/>
            <person name="Mallez S."/>
            <person name="Becker A."/>
            <person name="Gohl D.M."/>
            <person name="Silverstein K.A.T."/>
            <person name="Koren S."/>
            <person name="Bechman K.B."/>
            <person name="Herman A."/>
            <person name="Abrahante J.E."/>
            <person name="Garbe J."/>
        </authorList>
    </citation>
    <scope>NUCLEOTIDE SEQUENCE</scope>
    <source>
        <strain evidence="1">Duluth1</strain>
        <tissue evidence="1">Whole animal</tissue>
    </source>
</reference>
<dbReference type="EMBL" id="JAIWYP010000005">
    <property type="protein sequence ID" value="KAH3816388.1"/>
    <property type="molecule type" value="Genomic_DNA"/>
</dbReference>
<proteinExistence type="predicted"/>
<evidence type="ECO:0000313" key="2">
    <source>
        <dbReference type="Proteomes" id="UP000828390"/>
    </source>
</evidence>
<name>A0A9D4GJ77_DREPO</name>
<organism evidence="1 2">
    <name type="scientific">Dreissena polymorpha</name>
    <name type="common">Zebra mussel</name>
    <name type="synonym">Mytilus polymorpha</name>
    <dbReference type="NCBI Taxonomy" id="45954"/>
    <lineage>
        <taxon>Eukaryota</taxon>
        <taxon>Metazoa</taxon>
        <taxon>Spiralia</taxon>
        <taxon>Lophotrochozoa</taxon>
        <taxon>Mollusca</taxon>
        <taxon>Bivalvia</taxon>
        <taxon>Autobranchia</taxon>
        <taxon>Heteroconchia</taxon>
        <taxon>Euheterodonta</taxon>
        <taxon>Imparidentia</taxon>
        <taxon>Neoheterodontei</taxon>
        <taxon>Myida</taxon>
        <taxon>Dreissenoidea</taxon>
        <taxon>Dreissenidae</taxon>
        <taxon>Dreissena</taxon>
    </lineage>
</organism>